<dbReference type="Proteomes" id="UP000735302">
    <property type="component" value="Unassembled WGS sequence"/>
</dbReference>
<evidence type="ECO:0000256" key="1">
    <source>
        <dbReference type="SAM" id="SignalP"/>
    </source>
</evidence>
<protein>
    <submittedName>
        <fullName evidence="2">Uncharacterized protein</fullName>
    </submittedName>
</protein>
<keyword evidence="1" id="KW-0732">Signal</keyword>
<feature type="signal peptide" evidence="1">
    <location>
        <begin position="1"/>
        <end position="28"/>
    </location>
</feature>
<dbReference type="AlphaFoldDB" id="A0AAV4DN09"/>
<dbReference type="EMBL" id="BLXT01008064">
    <property type="protein sequence ID" value="GFO45672.1"/>
    <property type="molecule type" value="Genomic_DNA"/>
</dbReference>
<name>A0AAV4DN09_9GAST</name>
<accession>A0AAV4DN09</accession>
<proteinExistence type="predicted"/>
<organism evidence="2 3">
    <name type="scientific">Plakobranchus ocellatus</name>
    <dbReference type="NCBI Taxonomy" id="259542"/>
    <lineage>
        <taxon>Eukaryota</taxon>
        <taxon>Metazoa</taxon>
        <taxon>Spiralia</taxon>
        <taxon>Lophotrochozoa</taxon>
        <taxon>Mollusca</taxon>
        <taxon>Gastropoda</taxon>
        <taxon>Heterobranchia</taxon>
        <taxon>Euthyneura</taxon>
        <taxon>Panpulmonata</taxon>
        <taxon>Sacoglossa</taxon>
        <taxon>Placobranchoidea</taxon>
        <taxon>Plakobranchidae</taxon>
        <taxon>Plakobranchus</taxon>
    </lineage>
</organism>
<keyword evidence="3" id="KW-1185">Reference proteome</keyword>
<feature type="chain" id="PRO_5043382935" evidence="1">
    <location>
        <begin position="29"/>
        <end position="159"/>
    </location>
</feature>
<reference evidence="2 3" key="1">
    <citation type="journal article" date="2021" name="Elife">
        <title>Chloroplast acquisition without the gene transfer in kleptoplastic sea slugs, Plakobranchus ocellatus.</title>
        <authorList>
            <person name="Maeda T."/>
            <person name="Takahashi S."/>
            <person name="Yoshida T."/>
            <person name="Shimamura S."/>
            <person name="Takaki Y."/>
            <person name="Nagai Y."/>
            <person name="Toyoda A."/>
            <person name="Suzuki Y."/>
            <person name="Arimoto A."/>
            <person name="Ishii H."/>
            <person name="Satoh N."/>
            <person name="Nishiyama T."/>
            <person name="Hasebe M."/>
            <person name="Maruyama T."/>
            <person name="Minagawa J."/>
            <person name="Obokata J."/>
            <person name="Shigenobu S."/>
        </authorList>
    </citation>
    <scope>NUCLEOTIDE SEQUENCE [LARGE SCALE GENOMIC DNA]</scope>
</reference>
<evidence type="ECO:0000313" key="2">
    <source>
        <dbReference type="EMBL" id="GFO45672.1"/>
    </source>
</evidence>
<comment type="caution">
    <text evidence="2">The sequence shown here is derived from an EMBL/GenBank/DDBJ whole genome shotgun (WGS) entry which is preliminary data.</text>
</comment>
<evidence type="ECO:0000313" key="3">
    <source>
        <dbReference type="Proteomes" id="UP000735302"/>
    </source>
</evidence>
<sequence>MAIRSCRLRAVWFTLMTGLLLLSASADAGRHHTPGDVNGPCLGCHLFNFMHQQHPEKKNSALKCSIPDRTRSGDSLKFWPGMTGTSSRTGKCGTIIKYLETRDFRRIITPPALLEQCLSFTNETAQMSYMERILASELREPHQTQHMMQEGSPATGALA</sequence>
<gene>
    <name evidence="2" type="ORF">PoB_007217700</name>
</gene>